<dbReference type="PANTHER" id="PTHR11070">
    <property type="entry name" value="UVRD / RECB / PCRA DNA HELICASE FAMILY MEMBER"/>
    <property type="match status" value="1"/>
</dbReference>
<dbReference type="EMBL" id="MDYQ01000210">
    <property type="protein sequence ID" value="PRP78707.1"/>
    <property type="molecule type" value="Genomic_DNA"/>
</dbReference>
<evidence type="ECO:0000256" key="4">
    <source>
        <dbReference type="ARBA" id="ARBA00022840"/>
    </source>
</evidence>
<keyword evidence="3" id="KW-0347">Helicase</keyword>
<dbReference type="GO" id="GO:0043138">
    <property type="term" value="F:3'-5' DNA helicase activity"/>
    <property type="evidence" value="ECO:0007669"/>
    <property type="project" value="TreeGrafter"/>
</dbReference>
<evidence type="ECO:0000256" key="1">
    <source>
        <dbReference type="ARBA" id="ARBA00022741"/>
    </source>
</evidence>
<dbReference type="GO" id="GO:0003677">
    <property type="term" value="F:DNA binding"/>
    <property type="evidence" value="ECO:0007669"/>
    <property type="project" value="InterPro"/>
</dbReference>
<dbReference type="Pfam" id="PF13361">
    <property type="entry name" value="UvrD_C"/>
    <property type="match status" value="1"/>
</dbReference>
<dbReference type="InParanoid" id="A0A2P6N429"/>
<dbReference type="SUPFAM" id="SSF52540">
    <property type="entry name" value="P-loop containing nucleoside triphosphate hydrolases"/>
    <property type="match status" value="1"/>
</dbReference>
<reference evidence="6 7" key="1">
    <citation type="journal article" date="2018" name="Genome Biol. Evol.">
        <title>Multiple Roots of Fruiting Body Formation in Amoebozoa.</title>
        <authorList>
            <person name="Hillmann F."/>
            <person name="Forbes G."/>
            <person name="Novohradska S."/>
            <person name="Ferling I."/>
            <person name="Riege K."/>
            <person name="Groth M."/>
            <person name="Westermann M."/>
            <person name="Marz M."/>
            <person name="Spaller T."/>
            <person name="Winckler T."/>
            <person name="Schaap P."/>
            <person name="Glockner G."/>
        </authorList>
    </citation>
    <scope>NUCLEOTIDE SEQUENCE [LARGE SCALE GENOMIC DNA]</scope>
    <source>
        <strain evidence="6 7">Jena</strain>
    </source>
</reference>
<keyword evidence="4" id="KW-0067">ATP-binding</keyword>
<dbReference type="InterPro" id="IPR027417">
    <property type="entry name" value="P-loop_NTPase"/>
</dbReference>
<evidence type="ECO:0000256" key="2">
    <source>
        <dbReference type="ARBA" id="ARBA00022801"/>
    </source>
</evidence>
<gene>
    <name evidence="6" type="ORF">PROFUN_13446</name>
</gene>
<dbReference type="InterPro" id="IPR000212">
    <property type="entry name" value="DNA_helicase_UvrD/REP"/>
</dbReference>
<accession>A0A2P6N429</accession>
<keyword evidence="2" id="KW-0378">Hydrolase</keyword>
<keyword evidence="1" id="KW-0547">Nucleotide-binding</keyword>
<dbReference type="Gene3D" id="3.40.50.300">
    <property type="entry name" value="P-loop containing nucleotide triphosphate hydrolases"/>
    <property type="match status" value="1"/>
</dbReference>
<dbReference type="Proteomes" id="UP000241769">
    <property type="component" value="Unassembled WGS sequence"/>
</dbReference>
<dbReference type="InterPro" id="IPR014017">
    <property type="entry name" value="DNA_helicase_UvrD-like_C"/>
</dbReference>
<dbReference type="GO" id="GO:0000725">
    <property type="term" value="P:recombinational repair"/>
    <property type="evidence" value="ECO:0007669"/>
    <property type="project" value="TreeGrafter"/>
</dbReference>
<organism evidence="6 7">
    <name type="scientific">Planoprotostelium fungivorum</name>
    <dbReference type="NCBI Taxonomy" id="1890364"/>
    <lineage>
        <taxon>Eukaryota</taxon>
        <taxon>Amoebozoa</taxon>
        <taxon>Evosea</taxon>
        <taxon>Variosea</taxon>
        <taxon>Cavosteliida</taxon>
        <taxon>Cavosteliaceae</taxon>
        <taxon>Planoprotostelium</taxon>
    </lineage>
</organism>
<name>A0A2P6N429_9EUKA</name>
<proteinExistence type="predicted"/>
<dbReference type="PANTHER" id="PTHR11070:SF2">
    <property type="entry name" value="ATP-DEPENDENT DNA HELICASE SRS2"/>
    <property type="match status" value="1"/>
</dbReference>
<dbReference type="OrthoDB" id="10069970at2759"/>
<sequence>LEWKYVFLAHVNEGVIPTTKREIPGLDYNVVDEERRLLYVGMSRAMDTLWITFTSKVSPFIEQNEAMRKNLLKRVVNQEMAGKKDEAKETV</sequence>
<protein>
    <recommendedName>
        <fullName evidence="5">UvrD-like helicase C-terminal domain-containing protein</fullName>
    </recommendedName>
</protein>
<evidence type="ECO:0000259" key="5">
    <source>
        <dbReference type="Pfam" id="PF13361"/>
    </source>
</evidence>
<feature type="non-terminal residue" evidence="6">
    <location>
        <position position="1"/>
    </location>
</feature>
<comment type="caution">
    <text evidence="6">The sequence shown here is derived from an EMBL/GenBank/DDBJ whole genome shotgun (WGS) entry which is preliminary data.</text>
</comment>
<evidence type="ECO:0000313" key="6">
    <source>
        <dbReference type="EMBL" id="PRP78707.1"/>
    </source>
</evidence>
<feature type="domain" description="UvrD-like helicase C-terminal" evidence="5">
    <location>
        <begin position="1"/>
        <end position="55"/>
    </location>
</feature>
<keyword evidence="7" id="KW-1185">Reference proteome</keyword>
<dbReference type="GO" id="GO:0005524">
    <property type="term" value="F:ATP binding"/>
    <property type="evidence" value="ECO:0007669"/>
    <property type="project" value="UniProtKB-KW"/>
</dbReference>
<evidence type="ECO:0000313" key="7">
    <source>
        <dbReference type="Proteomes" id="UP000241769"/>
    </source>
</evidence>
<evidence type="ECO:0000256" key="3">
    <source>
        <dbReference type="ARBA" id="ARBA00022806"/>
    </source>
</evidence>
<dbReference type="GO" id="GO:0016787">
    <property type="term" value="F:hydrolase activity"/>
    <property type="evidence" value="ECO:0007669"/>
    <property type="project" value="UniProtKB-KW"/>
</dbReference>
<dbReference type="AlphaFoldDB" id="A0A2P6N429"/>